<dbReference type="PANTHER" id="PTHR36122">
    <property type="entry name" value="NICOTINAMIDE RIBOSIDE TRANSPORTER PNUC"/>
    <property type="match status" value="1"/>
</dbReference>
<accession>A0ABW9RRU1</accession>
<keyword evidence="7 10" id="KW-0812">Transmembrane</keyword>
<dbReference type="Pfam" id="PF04973">
    <property type="entry name" value="NMN_transporter"/>
    <property type="match status" value="1"/>
</dbReference>
<feature type="transmembrane region" description="Helical" evidence="10">
    <location>
        <begin position="162"/>
        <end position="178"/>
    </location>
</feature>
<feature type="transmembrane region" description="Helical" evidence="10">
    <location>
        <begin position="136"/>
        <end position="155"/>
    </location>
</feature>
<evidence type="ECO:0000256" key="7">
    <source>
        <dbReference type="ARBA" id="ARBA00022692"/>
    </source>
</evidence>
<keyword evidence="9 10" id="KW-0472">Membrane</keyword>
<evidence type="ECO:0000256" key="5">
    <source>
        <dbReference type="ARBA" id="ARBA00022448"/>
    </source>
</evidence>
<dbReference type="EMBL" id="SMLW01000603">
    <property type="protein sequence ID" value="MTI26897.1"/>
    <property type="molecule type" value="Genomic_DNA"/>
</dbReference>
<evidence type="ECO:0000256" key="9">
    <source>
        <dbReference type="ARBA" id="ARBA00023136"/>
    </source>
</evidence>
<gene>
    <name evidence="11" type="ORF">E1163_18215</name>
</gene>
<keyword evidence="6" id="KW-1003">Cell membrane</keyword>
<keyword evidence="12" id="KW-1185">Reference proteome</keyword>
<comment type="similarity">
    <text evidence="3">Belongs to the nicotinamide ribonucleoside (NR) uptake permease (TC 4.B.1) family.</text>
</comment>
<keyword evidence="5" id="KW-0813">Transport</keyword>
<name>A0ABW9RRU1_9BACT</name>
<keyword evidence="8 10" id="KW-1133">Transmembrane helix</keyword>
<reference evidence="11 12" key="1">
    <citation type="submission" date="2019-02" db="EMBL/GenBank/DDBJ databases">
        <authorList>
            <person name="Goldberg S.R."/>
            <person name="Haltli B.A."/>
            <person name="Correa H."/>
            <person name="Russell K.G."/>
        </authorList>
    </citation>
    <scope>NUCLEOTIDE SEQUENCE [LARGE SCALE GENOMIC DNA]</scope>
    <source>
        <strain evidence="11 12">JCM 16186</strain>
    </source>
</reference>
<evidence type="ECO:0000256" key="6">
    <source>
        <dbReference type="ARBA" id="ARBA00022475"/>
    </source>
</evidence>
<organism evidence="11 12">
    <name type="scientific">Fulvivirga kasyanovii</name>
    <dbReference type="NCBI Taxonomy" id="396812"/>
    <lineage>
        <taxon>Bacteria</taxon>
        <taxon>Pseudomonadati</taxon>
        <taxon>Bacteroidota</taxon>
        <taxon>Cytophagia</taxon>
        <taxon>Cytophagales</taxon>
        <taxon>Fulvivirgaceae</taxon>
        <taxon>Fulvivirga</taxon>
    </lineage>
</organism>
<proteinExistence type="inferred from homology"/>
<dbReference type="InterPro" id="IPR006419">
    <property type="entry name" value="NMN_transpt_PnuC"/>
</dbReference>
<dbReference type="RefSeq" id="WP_155173906.1">
    <property type="nucleotide sequence ID" value="NZ_BAAAFL010000004.1"/>
</dbReference>
<evidence type="ECO:0000313" key="12">
    <source>
        <dbReference type="Proteomes" id="UP000798808"/>
    </source>
</evidence>
<evidence type="ECO:0000256" key="2">
    <source>
        <dbReference type="ARBA" id="ARBA00004651"/>
    </source>
</evidence>
<feature type="transmembrane region" description="Helical" evidence="10">
    <location>
        <begin position="20"/>
        <end position="37"/>
    </location>
</feature>
<evidence type="ECO:0000256" key="8">
    <source>
        <dbReference type="ARBA" id="ARBA00022989"/>
    </source>
</evidence>
<feature type="transmembrane region" description="Helical" evidence="10">
    <location>
        <begin position="67"/>
        <end position="84"/>
    </location>
</feature>
<evidence type="ECO:0000313" key="11">
    <source>
        <dbReference type="EMBL" id="MTI26897.1"/>
    </source>
</evidence>
<evidence type="ECO:0000256" key="1">
    <source>
        <dbReference type="ARBA" id="ARBA00002672"/>
    </source>
</evidence>
<dbReference type="NCBIfam" id="TIGR01528">
    <property type="entry name" value="NMN_trans_PnuC"/>
    <property type="match status" value="1"/>
</dbReference>
<evidence type="ECO:0000256" key="4">
    <source>
        <dbReference type="ARBA" id="ARBA00017522"/>
    </source>
</evidence>
<feature type="transmembrane region" description="Helical" evidence="10">
    <location>
        <begin position="184"/>
        <end position="202"/>
    </location>
</feature>
<sequence length="206" mass="23772">MDFFDINNIAFEVLGYPLSYIELAGTLFGFISVVLAAKPSVLTWPTGIVNEAAFFILFYQVQLYSDMYLQVFFFGVTVYGWYYWRKQDNEASVKKLTNRWRLIYLTVLMAGTVLSGLLMTQIHLLFPLVFSKPASYPFADAFTTTASILATILLSRKRIETWVLWILVDMVSVTLYILKGIHLVAIEYVVFLIICMIGYFNWRSKL</sequence>
<comment type="subcellular location">
    <subcellularLocation>
        <location evidence="2">Cell membrane</location>
        <topology evidence="2">Multi-pass membrane protein</topology>
    </subcellularLocation>
</comment>
<feature type="transmembrane region" description="Helical" evidence="10">
    <location>
        <begin position="105"/>
        <end position="130"/>
    </location>
</feature>
<evidence type="ECO:0000256" key="3">
    <source>
        <dbReference type="ARBA" id="ARBA00006669"/>
    </source>
</evidence>
<dbReference type="Proteomes" id="UP000798808">
    <property type="component" value="Unassembled WGS sequence"/>
</dbReference>
<dbReference type="PANTHER" id="PTHR36122:SF2">
    <property type="entry name" value="NICOTINAMIDE RIBOSIDE TRANSPORTER PNUC"/>
    <property type="match status" value="1"/>
</dbReference>
<protein>
    <recommendedName>
        <fullName evidence="4">Nicotinamide riboside transporter PnuC</fullName>
    </recommendedName>
</protein>
<evidence type="ECO:0000256" key="10">
    <source>
        <dbReference type="SAM" id="Phobius"/>
    </source>
</evidence>
<comment type="function">
    <text evidence="1">Required for nicotinamide riboside transport across the inner membrane.</text>
</comment>
<comment type="caution">
    <text evidence="11">The sequence shown here is derived from an EMBL/GenBank/DDBJ whole genome shotgun (WGS) entry which is preliminary data.</text>
</comment>